<dbReference type="GO" id="GO:0016779">
    <property type="term" value="F:nucleotidyltransferase activity"/>
    <property type="evidence" value="ECO:0007669"/>
    <property type="project" value="UniProtKB-ARBA"/>
</dbReference>
<evidence type="ECO:0000313" key="4">
    <source>
        <dbReference type="Proteomes" id="UP000244441"/>
    </source>
</evidence>
<evidence type="ECO:0000256" key="1">
    <source>
        <dbReference type="ARBA" id="ARBA00022842"/>
    </source>
</evidence>
<dbReference type="PANTHER" id="PTHR43777">
    <property type="entry name" value="MOLYBDENUM COFACTOR CYTIDYLYLTRANSFERASE"/>
    <property type="match status" value="1"/>
</dbReference>
<organism evidence="3 4">
    <name type="scientific">Saccharobesus litoralis</name>
    <dbReference type="NCBI Taxonomy" id="2172099"/>
    <lineage>
        <taxon>Bacteria</taxon>
        <taxon>Pseudomonadati</taxon>
        <taxon>Pseudomonadota</taxon>
        <taxon>Gammaproteobacteria</taxon>
        <taxon>Alteromonadales</taxon>
        <taxon>Alteromonadaceae</taxon>
        <taxon>Saccharobesus</taxon>
    </lineage>
</organism>
<gene>
    <name evidence="3" type="ORF">C2869_01145</name>
</gene>
<name>A0A2S0VLQ6_9ALTE</name>
<dbReference type="Pfam" id="PF12804">
    <property type="entry name" value="NTP_transf_3"/>
    <property type="match status" value="1"/>
</dbReference>
<dbReference type="RefSeq" id="WP_108601209.1">
    <property type="nucleotide sequence ID" value="NZ_CP026604.1"/>
</dbReference>
<protein>
    <recommendedName>
        <fullName evidence="2">MobA-like NTP transferase domain-containing protein</fullName>
    </recommendedName>
</protein>
<dbReference type="Gene3D" id="3.90.550.10">
    <property type="entry name" value="Spore Coat Polysaccharide Biosynthesis Protein SpsA, Chain A"/>
    <property type="match status" value="1"/>
</dbReference>
<sequence length="204" mass="22373">MKIELLLMAAGEGKRFGGRKQLANISGSPLILKKIDQMTKLVSQAKQHDIDLRINVILGAYANEIFPKLPFANANLNYFVNPNWREGLGNSISFGCLSVLSKKTNLKGVDGIMVCLLDQANLTLNDYLALLAIFQRNPKVNTCAEYLNQKGVPAIFTPNCFSQLKSLTGDKGAQGLLTAMPTETVLIENAKFDLDTQQDLASLR</sequence>
<feature type="domain" description="MobA-like NTP transferase" evidence="2">
    <location>
        <begin position="6"/>
        <end position="180"/>
    </location>
</feature>
<evidence type="ECO:0000313" key="3">
    <source>
        <dbReference type="EMBL" id="AWB65131.1"/>
    </source>
</evidence>
<proteinExistence type="predicted"/>
<accession>A0A2S0VLQ6</accession>
<keyword evidence="1" id="KW-0460">Magnesium</keyword>
<dbReference type="SUPFAM" id="SSF53448">
    <property type="entry name" value="Nucleotide-diphospho-sugar transferases"/>
    <property type="match status" value="1"/>
</dbReference>
<evidence type="ECO:0000259" key="2">
    <source>
        <dbReference type="Pfam" id="PF12804"/>
    </source>
</evidence>
<keyword evidence="4" id="KW-1185">Reference proteome</keyword>
<dbReference type="KEGG" id="cate:C2869_01145"/>
<dbReference type="InterPro" id="IPR029044">
    <property type="entry name" value="Nucleotide-diphossugar_trans"/>
</dbReference>
<dbReference type="PANTHER" id="PTHR43777:SF1">
    <property type="entry name" value="MOLYBDENUM COFACTOR CYTIDYLYLTRANSFERASE"/>
    <property type="match status" value="1"/>
</dbReference>
<dbReference type="AlphaFoldDB" id="A0A2S0VLQ6"/>
<dbReference type="OrthoDB" id="5298023at2"/>
<dbReference type="Proteomes" id="UP000244441">
    <property type="component" value="Chromosome"/>
</dbReference>
<dbReference type="EMBL" id="CP026604">
    <property type="protein sequence ID" value="AWB65131.1"/>
    <property type="molecule type" value="Genomic_DNA"/>
</dbReference>
<reference evidence="3 4" key="1">
    <citation type="submission" date="2018-01" db="EMBL/GenBank/DDBJ databases">
        <title>Genome sequence of a Cantenovulum-like bacteria.</title>
        <authorList>
            <person name="Tan W.R."/>
            <person name="Lau N.-S."/>
            <person name="Go F."/>
            <person name="Amirul A.-A.A."/>
        </authorList>
    </citation>
    <scope>NUCLEOTIDE SEQUENCE [LARGE SCALE GENOMIC DNA]</scope>
    <source>
        <strain evidence="3 4">CCB-QB4</strain>
    </source>
</reference>
<dbReference type="InterPro" id="IPR025877">
    <property type="entry name" value="MobA-like_NTP_Trfase"/>
</dbReference>
<dbReference type="CDD" id="cd04182">
    <property type="entry name" value="GT_2_like_f"/>
    <property type="match status" value="1"/>
</dbReference>